<dbReference type="OrthoDB" id="192945at2"/>
<dbReference type="RefSeq" id="WP_146901620.1">
    <property type="nucleotide sequence ID" value="NZ_BAAARM010000002.1"/>
</dbReference>
<sequence length="172" mass="18501">MTEVPLTHLPAFADLPATHALASWKSWLAGRGFGVVPIADPRSFQWAGWWIGVVDRSDGPLADGPQHKVAVLAFGTPLGVVLSPQDPALLDRATAQLHISNAYAVASLNPVLSQPRELLHGRQSGSLLSGPSCVRRTSPGRVRVHRRPTGHRQDREASGRRAVGSRTYRTAA</sequence>
<gene>
    <name evidence="2" type="ORF">CAE01nite_12540</name>
</gene>
<evidence type="ECO:0000256" key="1">
    <source>
        <dbReference type="SAM" id="MobiDB-lite"/>
    </source>
</evidence>
<feature type="region of interest" description="Disordered" evidence="1">
    <location>
        <begin position="122"/>
        <end position="172"/>
    </location>
</feature>
<protein>
    <submittedName>
        <fullName evidence="2">Uncharacterized protein</fullName>
    </submittedName>
</protein>
<accession>A0A512DAN2</accession>
<dbReference type="AlphaFoldDB" id="A0A512DAN2"/>
<name>A0A512DAN2_9CELL</name>
<comment type="caution">
    <text evidence="2">The sequence shown here is derived from an EMBL/GenBank/DDBJ whole genome shotgun (WGS) entry which is preliminary data.</text>
</comment>
<proteinExistence type="predicted"/>
<evidence type="ECO:0000313" key="3">
    <source>
        <dbReference type="Proteomes" id="UP000321181"/>
    </source>
</evidence>
<dbReference type="Proteomes" id="UP000321181">
    <property type="component" value="Unassembled WGS sequence"/>
</dbReference>
<reference evidence="2 3" key="1">
    <citation type="submission" date="2019-07" db="EMBL/GenBank/DDBJ databases">
        <title>Whole genome shotgun sequence of Cellulomonas aerilata NBRC 106308.</title>
        <authorList>
            <person name="Hosoyama A."/>
            <person name="Uohara A."/>
            <person name="Ohji S."/>
            <person name="Ichikawa N."/>
        </authorList>
    </citation>
    <scope>NUCLEOTIDE SEQUENCE [LARGE SCALE GENOMIC DNA]</scope>
    <source>
        <strain evidence="2 3">NBRC 106308</strain>
    </source>
</reference>
<evidence type="ECO:0000313" key="2">
    <source>
        <dbReference type="EMBL" id="GEO33529.1"/>
    </source>
</evidence>
<keyword evidence="3" id="KW-1185">Reference proteome</keyword>
<organism evidence="2 3">
    <name type="scientific">Cellulomonas aerilata</name>
    <dbReference type="NCBI Taxonomy" id="515326"/>
    <lineage>
        <taxon>Bacteria</taxon>
        <taxon>Bacillati</taxon>
        <taxon>Actinomycetota</taxon>
        <taxon>Actinomycetes</taxon>
        <taxon>Micrococcales</taxon>
        <taxon>Cellulomonadaceae</taxon>
        <taxon>Cellulomonas</taxon>
    </lineage>
</organism>
<dbReference type="EMBL" id="BJYY01000010">
    <property type="protein sequence ID" value="GEO33529.1"/>
    <property type="molecule type" value="Genomic_DNA"/>
</dbReference>